<dbReference type="EMBL" id="CM045771">
    <property type="protein sequence ID" value="KAI7988003.1"/>
    <property type="molecule type" value="Genomic_DNA"/>
</dbReference>
<organism evidence="1 2">
    <name type="scientific">Camellia lanceoleosa</name>
    <dbReference type="NCBI Taxonomy" id="1840588"/>
    <lineage>
        <taxon>Eukaryota</taxon>
        <taxon>Viridiplantae</taxon>
        <taxon>Streptophyta</taxon>
        <taxon>Embryophyta</taxon>
        <taxon>Tracheophyta</taxon>
        <taxon>Spermatophyta</taxon>
        <taxon>Magnoliopsida</taxon>
        <taxon>eudicotyledons</taxon>
        <taxon>Gunneridae</taxon>
        <taxon>Pentapetalae</taxon>
        <taxon>asterids</taxon>
        <taxon>Ericales</taxon>
        <taxon>Theaceae</taxon>
        <taxon>Camellia</taxon>
    </lineage>
</organism>
<name>A0ACC0FGR5_9ERIC</name>
<sequence>MCWSTGGSGAGAQVVLMLARHPCTKKKCACVAILLMITLIAHLYFYYYVLHVFTIRHFKVLEVWEVLQQLSWENIPNTGTSTEVQFLKVKGKTVWRNNSVKECPKIGQENDINKEASIAEQQSRKRRKKEVEVWQKDVQRIKEQWSRKGRKKEVEVWQKDVQRIKGDVQALQIQEQEIVGWKNVFSRVRLGKLIVDKIKEVAEVQEKGRFSNDLLIDAFPNCAQFIPTTGSLGEITSARNMEKVWEYLMDDEIRRTSIYGIGGFAKQPSCITSTIDS</sequence>
<accession>A0ACC0FGR5</accession>
<evidence type="ECO:0000313" key="1">
    <source>
        <dbReference type="EMBL" id="KAI7988003.1"/>
    </source>
</evidence>
<evidence type="ECO:0000313" key="2">
    <source>
        <dbReference type="Proteomes" id="UP001060215"/>
    </source>
</evidence>
<comment type="caution">
    <text evidence="1">The sequence shown here is derived from an EMBL/GenBank/DDBJ whole genome shotgun (WGS) entry which is preliminary data.</text>
</comment>
<proteinExistence type="predicted"/>
<dbReference type="Proteomes" id="UP001060215">
    <property type="component" value="Chromosome 14"/>
</dbReference>
<gene>
    <name evidence="1" type="ORF">LOK49_LG13G02753</name>
</gene>
<keyword evidence="2" id="KW-1185">Reference proteome</keyword>
<reference evidence="1 2" key="1">
    <citation type="journal article" date="2022" name="Plant J.">
        <title>Chromosome-level genome of Camellia lanceoleosa provides a valuable resource for understanding genome evolution and self-incompatibility.</title>
        <authorList>
            <person name="Gong W."/>
            <person name="Xiao S."/>
            <person name="Wang L."/>
            <person name="Liao Z."/>
            <person name="Chang Y."/>
            <person name="Mo W."/>
            <person name="Hu G."/>
            <person name="Li W."/>
            <person name="Zhao G."/>
            <person name="Zhu H."/>
            <person name="Hu X."/>
            <person name="Ji K."/>
            <person name="Xiang X."/>
            <person name="Song Q."/>
            <person name="Yuan D."/>
            <person name="Jin S."/>
            <person name="Zhang L."/>
        </authorList>
    </citation>
    <scope>NUCLEOTIDE SEQUENCE [LARGE SCALE GENOMIC DNA]</scope>
    <source>
        <strain evidence="1">SQ_2022a</strain>
    </source>
</reference>
<protein>
    <submittedName>
        <fullName evidence="1">Uncharacterized protein</fullName>
    </submittedName>
</protein>